<proteinExistence type="predicted"/>
<evidence type="ECO:0008006" key="3">
    <source>
        <dbReference type="Google" id="ProtNLM"/>
    </source>
</evidence>
<dbReference type="AlphaFoldDB" id="U3AZD0"/>
<dbReference type="Gene3D" id="3.90.1530.10">
    <property type="entry name" value="Conserved hypothetical protein from pyrococcus furiosus pfu- 392566-001, ParB domain"/>
    <property type="match status" value="1"/>
</dbReference>
<evidence type="ECO:0000313" key="1">
    <source>
        <dbReference type="EMBL" id="GAD79100.1"/>
    </source>
</evidence>
<name>U3AZD0_9VIBR</name>
<gene>
    <name evidence="1" type="ORF">VEZ01S_08_01360</name>
</gene>
<organism evidence="1 2">
    <name type="scientific">Vibrio ezurae NBRC 102218</name>
    <dbReference type="NCBI Taxonomy" id="1219080"/>
    <lineage>
        <taxon>Bacteria</taxon>
        <taxon>Pseudomonadati</taxon>
        <taxon>Pseudomonadota</taxon>
        <taxon>Gammaproteobacteria</taxon>
        <taxon>Vibrionales</taxon>
        <taxon>Vibrionaceae</taxon>
        <taxon>Vibrio</taxon>
    </lineage>
</organism>
<dbReference type="InterPro" id="IPR014956">
    <property type="entry name" value="ParBc_2"/>
</dbReference>
<protein>
    <recommendedName>
        <fullName evidence="3">ParB-like nuclease</fullName>
    </recommendedName>
</protein>
<evidence type="ECO:0000313" key="2">
    <source>
        <dbReference type="Proteomes" id="UP000016562"/>
    </source>
</evidence>
<dbReference type="CDD" id="cd16390">
    <property type="entry name" value="ParB_N_Srx_like"/>
    <property type="match status" value="1"/>
</dbReference>
<sequence length="274" mass="31404">MYQAVLSELKPTQPSIGYDQVYYKLGRYQHDVKKQFDEICEANGQKGLVSFDTNSKPSDPSTFECEKNVGDVRKDMKTIVVAPNNAIYLTDGHHTFNTFTHMSGGGSDFKVHVIVEKDYRHLKSMDEFWAELENDKNAWLFDLNNKPVAHTDLPQQLGMSNFANDPYRALMYYSRDVSWNKPKQPVPFLEFYWAKELKPVFDINRFDLTTETGYMEAVKQAADVILALDTTNLGGSGLSAKEMGQFDSFDNKEFKKMTRKTSKLNYMLGYKASL</sequence>
<dbReference type="InterPro" id="IPR036086">
    <property type="entry name" value="ParB/Sulfiredoxin_sf"/>
</dbReference>
<reference evidence="1 2" key="1">
    <citation type="submission" date="2013-09" db="EMBL/GenBank/DDBJ databases">
        <title>Whole genome shotgun sequence of Vibrio ezurae NBRC 102218.</title>
        <authorList>
            <person name="Yoshida I."/>
            <person name="Hosoyama A."/>
            <person name="Numata M."/>
            <person name="Hashimoto M."/>
            <person name="Hosoyama Y."/>
            <person name="Tsuchikane K."/>
            <person name="Noguchi M."/>
            <person name="Hirakata S."/>
            <person name="Ichikawa N."/>
            <person name="Ohji S."/>
            <person name="Yamazoe A."/>
            <person name="Fujita N."/>
        </authorList>
    </citation>
    <scope>NUCLEOTIDE SEQUENCE [LARGE SCALE GENOMIC DNA]</scope>
    <source>
        <strain evidence="1 2">NBRC 102218</strain>
    </source>
</reference>
<dbReference type="EMBL" id="BATM01000008">
    <property type="protein sequence ID" value="GAD79100.1"/>
    <property type="molecule type" value="Genomic_DNA"/>
</dbReference>
<keyword evidence="2" id="KW-1185">Reference proteome</keyword>
<comment type="caution">
    <text evidence="1">The sequence shown here is derived from an EMBL/GenBank/DDBJ whole genome shotgun (WGS) entry which is preliminary data.</text>
</comment>
<dbReference type="eggNOG" id="COG4318">
    <property type="taxonomic scope" value="Bacteria"/>
</dbReference>
<dbReference type="Proteomes" id="UP000016562">
    <property type="component" value="Unassembled WGS sequence"/>
</dbReference>
<accession>U3AZD0</accession>
<dbReference type="SUPFAM" id="SSF110849">
    <property type="entry name" value="ParB/Sulfiredoxin"/>
    <property type="match status" value="1"/>
</dbReference>
<dbReference type="Pfam" id="PF08857">
    <property type="entry name" value="ParBc_2"/>
    <property type="match status" value="1"/>
</dbReference>